<dbReference type="PANTHER" id="PTHR36111">
    <property type="entry name" value="INNER MEMBRANE PROTEIN-RELATED"/>
    <property type="match status" value="1"/>
</dbReference>
<proteinExistence type="predicted"/>
<feature type="transmembrane region" description="Helical" evidence="1">
    <location>
        <begin position="117"/>
        <end position="139"/>
    </location>
</feature>
<dbReference type="InterPro" id="IPR007563">
    <property type="entry name" value="DUF554"/>
</dbReference>
<keyword evidence="1" id="KW-1133">Transmembrane helix</keyword>
<feature type="transmembrane region" description="Helical" evidence="1">
    <location>
        <begin position="12"/>
        <end position="36"/>
    </location>
</feature>
<keyword evidence="1" id="KW-0812">Transmembrane</keyword>
<protein>
    <recommendedName>
        <fullName evidence="4">DUF554 domain-containing protein</fullName>
    </recommendedName>
</protein>
<sequence>MIIRQFERQITGVIVVIGPFINAGAILFGGVIGALLSQRLPERIRVSMTSIFGLCSLGIGILLVMKCANLPVMVLATLVGALIGEFCLLEKGINGAVAKIQQLFMASGKKPTHDSFIQSYVAIIVLFCASGTGIFGAMHEGMTGDPNILIAKSFLDFFTAIIFACSLGIAVSAICAPMLIIQLTLAACATLILPLTTPAMMGDFSAVGGLLLVATGLRVCGIKMFPVVNMLPALLLAMPISAAWAMFFA</sequence>
<evidence type="ECO:0000256" key="1">
    <source>
        <dbReference type="SAM" id="Phobius"/>
    </source>
</evidence>
<feature type="transmembrane region" description="Helical" evidence="1">
    <location>
        <begin position="227"/>
        <end position="247"/>
    </location>
</feature>
<feature type="transmembrane region" description="Helical" evidence="1">
    <location>
        <begin position="160"/>
        <end position="193"/>
    </location>
</feature>
<evidence type="ECO:0000313" key="2">
    <source>
        <dbReference type="EMBL" id="EPI70382.1"/>
    </source>
</evidence>
<reference evidence="2 3" key="1">
    <citation type="submission" date="2013-04" db="EMBL/GenBank/DDBJ databases">
        <authorList>
            <person name="McClelland M."/>
            <person name="Porwollik S."/>
            <person name="Desai P."/>
            <person name="Cheng P."/>
            <person name="Wollam A."/>
            <person name="Pepin K."/>
            <person name="Palsikar V.B."/>
            <person name="Fulton L."/>
            <person name="Fulton R."/>
            <person name="Delehaunty K."/>
            <person name="Fronick C."/>
            <person name="Godfrey J."/>
            <person name="Waligorski J."/>
            <person name="Appelbaum E."/>
            <person name="Tomlinson C."/>
            <person name="Warren W."/>
            <person name="Sodergren E."/>
            <person name="Weinstock G."/>
            <person name="Wilson R.K."/>
        </authorList>
    </citation>
    <scope>NUCLEOTIDE SEQUENCE [LARGE SCALE GENOMIC DNA]</scope>
    <source>
        <strain evidence="2 3">2009K0958</strain>
    </source>
</reference>
<dbReference type="Pfam" id="PF04474">
    <property type="entry name" value="DUF554"/>
    <property type="match status" value="1"/>
</dbReference>
<dbReference type="PANTHER" id="PTHR36111:SF2">
    <property type="entry name" value="INNER MEMBRANE PROTEIN"/>
    <property type="match status" value="1"/>
</dbReference>
<accession>A0A656IH57</accession>
<feature type="transmembrane region" description="Helical" evidence="1">
    <location>
        <begin position="72"/>
        <end position="97"/>
    </location>
</feature>
<feature type="transmembrane region" description="Helical" evidence="1">
    <location>
        <begin position="48"/>
        <end position="65"/>
    </location>
</feature>
<organism evidence="2 3">
    <name type="scientific">Salmonella enteritidis (strain 2009K0958)</name>
    <dbReference type="NCBI Taxonomy" id="1192586"/>
    <lineage>
        <taxon>Bacteria</taxon>
        <taxon>Pseudomonadati</taxon>
        <taxon>Pseudomonadota</taxon>
        <taxon>Gammaproteobacteria</taxon>
        <taxon>Enterobacterales</taxon>
        <taxon>Enterobacteriaceae</taxon>
        <taxon>Salmonella</taxon>
    </lineage>
</organism>
<gene>
    <name evidence="2" type="ORF">A673_02131</name>
</gene>
<evidence type="ECO:0000313" key="3">
    <source>
        <dbReference type="Proteomes" id="UP000014535"/>
    </source>
</evidence>
<dbReference type="EMBL" id="ATFT01000039">
    <property type="protein sequence ID" value="EPI70382.1"/>
    <property type="molecule type" value="Genomic_DNA"/>
</dbReference>
<evidence type="ECO:0008006" key="4">
    <source>
        <dbReference type="Google" id="ProtNLM"/>
    </source>
</evidence>
<keyword evidence="1" id="KW-0472">Membrane</keyword>
<name>A0A656IH57_SALE2</name>
<comment type="caution">
    <text evidence="2">The sequence shown here is derived from an EMBL/GenBank/DDBJ whole genome shotgun (WGS) entry which is preliminary data.</text>
</comment>
<dbReference type="Proteomes" id="UP000014535">
    <property type="component" value="Unassembled WGS sequence"/>
</dbReference>
<dbReference type="AlphaFoldDB" id="A0A656IH57"/>
<feature type="transmembrane region" description="Helical" evidence="1">
    <location>
        <begin position="199"/>
        <end position="220"/>
    </location>
</feature>